<dbReference type="Pfam" id="PF00478">
    <property type="entry name" value="IMPDH"/>
    <property type="match status" value="1"/>
</dbReference>
<evidence type="ECO:0000256" key="21">
    <source>
        <dbReference type="SAM" id="MobiDB-lite"/>
    </source>
</evidence>
<feature type="active site" description="Proton acceptor" evidence="13 14">
    <location>
        <position position="422"/>
    </location>
</feature>
<dbReference type="InterPro" id="IPR000644">
    <property type="entry name" value="CBS_dom"/>
</dbReference>
<dbReference type="CDD" id="cd04601">
    <property type="entry name" value="CBS_pair_IMPDH"/>
    <property type="match status" value="1"/>
</dbReference>
<evidence type="ECO:0000256" key="2">
    <source>
        <dbReference type="ARBA" id="ARBA00005502"/>
    </source>
</evidence>
<keyword evidence="4 13" id="KW-0479">Metal-binding</keyword>
<feature type="binding site" evidence="13">
    <location>
        <position position="513"/>
    </location>
    <ligand>
        <name>K(+)</name>
        <dbReference type="ChEBI" id="CHEBI:29103"/>
        <note>ligand shared between two tetrameric partners</note>
    </ligand>
</feature>
<dbReference type="InterPro" id="IPR013785">
    <property type="entry name" value="Aldolase_TIM"/>
</dbReference>
<evidence type="ECO:0000256" key="11">
    <source>
        <dbReference type="ARBA" id="ARBA00023122"/>
    </source>
</evidence>
<dbReference type="CDD" id="cd00381">
    <property type="entry name" value="IMPDH"/>
    <property type="match status" value="1"/>
</dbReference>
<dbReference type="SMART" id="SM00116">
    <property type="entry name" value="CBS"/>
    <property type="match status" value="2"/>
</dbReference>
<dbReference type="Pfam" id="PF00571">
    <property type="entry name" value="CBS"/>
    <property type="match status" value="2"/>
</dbReference>
<dbReference type="PROSITE" id="PS51371">
    <property type="entry name" value="CBS"/>
    <property type="match status" value="2"/>
</dbReference>
<feature type="compositionally biased region" description="Polar residues" evidence="21">
    <location>
        <begin position="437"/>
        <end position="448"/>
    </location>
</feature>
<comment type="subunit">
    <text evidence="3 13">Homotetramer.</text>
</comment>
<dbReference type="Gene3D" id="3.20.20.70">
    <property type="entry name" value="Aldolase class I"/>
    <property type="match status" value="1"/>
</dbReference>
<dbReference type="SUPFAM" id="SSF54631">
    <property type="entry name" value="CBS-domain pair"/>
    <property type="match status" value="1"/>
</dbReference>
<evidence type="ECO:0000256" key="18">
    <source>
        <dbReference type="PROSITE-ProRule" id="PRU00703"/>
    </source>
</evidence>
<evidence type="ECO:0000256" key="4">
    <source>
        <dbReference type="ARBA" id="ARBA00022723"/>
    </source>
</evidence>
<evidence type="ECO:0000256" key="16">
    <source>
        <dbReference type="PIRSR" id="PIRSR000130-3"/>
    </source>
</evidence>
<feature type="binding site" description="in other chain" evidence="13 17">
    <location>
        <position position="326"/>
    </location>
    <ligand>
        <name>K(+)</name>
        <dbReference type="ChEBI" id="CHEBI:29103"/>
        <note>ligand shared between two tetrameric partners</note>
    </ligand>
</feature>
<dbReference type="GO" id="GO:0003938">
    <property type="term" value="F:IMP dehydrogenase activity"/>
    <property type="evidence" value="ECO:0007669"/>
    <property type="project" value="UniProtKB-UniRule"/>
</dbReference>
<evidence type="ECO:0000256" key="8">
    <source>
        <dbReference type="ARBA" id="ARBA00022958"/>
    </source>
</evidence>
<keyword evidence="6 13" id="KW-0332">GMP biosynthesis</keyword>
<feature type="binding site" evidence="13 16">
    <location>
        <begin position="319"/>
        <end position="321"/>
    </location>
    <ligand>
        <name>NAD(+)</name>
        <dbReference type="ChEBI" id="CHEBI:57540"/>
    </ligand>
</feature>
<comment type="catalytic activity">
    <reaction evidence="12 13 20">
        <text>IMP + NAD(+) + H2O = XMP + NADH + H(+)</text>
        <dbReference type="Rhea" id="RHEA:11708"/>
        <dbReference type="ChEBI" id="CHEBI:15377"/>
        <dbReference type="ChEBI" id="CHEBI:15378"/>
        <dbReference type="ChEBI" id="CHEBI:57464"/>
        <dbReference type="ChEBI" id="CHEBI:57540"/>
        <dbReference type="ChEBI" id="CHEBI:57945"/>
        <dbReference type="ChEBI" id="CHEBI:58053"/>
        <dbReference type="EC" id="1.1.1.205"/>
    </reaction>
</comment>
<feature type="binding site" description="in other chain" evidence="13 17">
    <location>
        <position position="323"/>
    </location>
    <ligand>
        <name>K(+)</name>
        <dbReference type="ChEBI" id="CHEBI:29103"/>
        <note>ligand shared between two tetrameric partners</note>
    </ligand>
</feature>
<comment type="activity regulation">
    <text evidence="13">Mycophenolic acid (MPA) is a non-competitive inhibitor that prevents formation of the closed enzyme conformation by binding to the same site as the amobile flap. In contrast, mizoribine monophosphate (MZP) is a competitive inhibitor that induces the closed conformation. MPA is a potent inhibitor of mammalian IMPDHs but a poor inhibitor of the bacterial enzymes. MZP is a more potent inhibitor of bacterial IMPDH.</text>
</comment>
<dbReference type="PIRSF" id="PIRSF000130">
    <property type="entry name" value="IMPDH"/>
    <property type="match status" value="1"/>
</dbReference>
<keyword evidence="5" id="KW-0677">Repeat</keyword>
<feature type="binding site" evidence="13 15">
    <location>
        <position position="324"/>
    </location>
    <ligand>
        <name>IMP</name>
        <dbReference type="ChEBI" id="CHEBI:58053"/>
    </ligand>
</feature>
<reference evidence="23 24" key="1">
    <citation type="submission" date="2018-12" db="EMBL/GenBank/DDBJ databases">
        <title>Sequencing of bacterial isolates from soil warming experiment in Harvard Forest, Massachusetts, USA.</title>
        <authorList>
            <person name="Deangelis K."/>
        </authorList>
    </citation>
    <scope>NUCLEOTIDE SEQUENCE [LARGE SCALE GENOMIC DNA]</scope>
    <source>
        <strain evidence="23 24">EB153</strain>
    </source>
</reference>
<proteinExistence type="inferred from homology"/>
<sequence length="530" mass="56894">MPCLPRDSTIIQTRGSRPTHKNMIEIPVPEALTFDDVLLVPAYSDVVPTQVSTQTQLTRDITLNTPLMSAAMDTVTESRLAIAMAQQGGMGVVHRNLSIEQQAGEIDKVKRSESGMIVDPVTIAPEQTIAAALDVMRRYKISGVPVTKNKKLVGILTNRDLRFVSRTDLSIDSVMTKKNLITVPVGTTLEQAEQILHQHRVEKLLVVNDDYELKGLITVKDIQKKLKYPNASKDWQGRLRVAGAIGATGDFLERAAELVANRVDALAIDSAHGHSSRVLEAVAEAKKKFPEIAVLAGNIATYEGALALIKAGADAIKVGIGPGSICTTRMVTGAGMPQITAISEAYRAAKQHGIPVIADGGIKYSGDVTKAIAAGASVVMMGSLFAGVDESPGETILYQGRSFKAYRGMGSLSAMAQGSGERYFQGKDDMEDAASTERPSLTARENGSSNRLAKFVPEGIEGRVPHRGPLEGMVYQLVGGLRSGMGYLGCATIADLQTKARFIRISNAGLRESHVHDVIITREAPNYHVE</sequence>
<comment type="function">
    <text evidence="13">Catalyzes the conversion of inosine 5'-phosphate (IMP) to xanthosine 5'-phosphate (XMP), the first committed and rate-limiting step in the de novo synthesis of guanine nucleotides, and therefore plays an important role in the regulation of cell growth.</text>
</comment>
<feature type="binding site" evidence="16">
    <location>
        <begin position="269"/>
        <end position="271"/>
    </location>
    <ligand>
        <name>NAD(+)</name>
        <dbReference type="ChEBI" id="CHEBI:57540"/>
    </ligand>
</feature>
<organism evidence="23 24">
    <name type="scientific">Edaphobacter aggregans</name>
    <dbReference type="NCBI Taxonomy" id="570835"/>
    <lineage>
        <taxon>Bacteria</taxon>
        <taxon>Pseudomonadati</taxon>
        <taxon>Acidobacteriota</taxon>
        <taxon>Terriglobia</taxon>
        <taxon>Terriglobales</taxon>
        <taxon>Acidobacteriaceae</taxon>
        <taxon>Edaphobacter</taxon>
    </lineage>
</organism>
<dbReference type="InterPro" id="IPR001093">
    <property type="entry name" value="IMP_DH_GMPRt"/>
</dbReference>
<protein>
    <recommendedName>
        <fullName evidence="13 20">Inosine-5'-monophosphate dehydrogenase</fullName>
        <shortName evidence="13">IMP dehydrogenase</shortName>
        <shortName evidence="13">IMPD</shortName>
        <shortName evidence="13">IMPDH</shortName>
        <ecNumber evidence="13 20">1.1.1.205</ecNumber>
    </recommendedName>
</protein>
<evidence type="ECO:0000256" key="7">
    <source>
        <dbReference type="ARBA" id="ARBA00022755"/>
    </source>
</evidence>
<dbReference type="SMART" id="SM01240">
    <property type="entry name" value="IMPDH"/>
    <property type="match status" value="1"/>
</dbReference>
<gene>
    <name evidence="13" type="primary">guaB</name>
    <name evidence="23" type="ORF">EDE15_3677</name>
</gene>
<comment type="pathway">
    <text evidence="13 20">Purine metabolism; XMP biosynthesis via de novo pathway; XMP from IMP: step 1/1.</text>
</comment>
<evidence type="ECO:0000256" key="3">
    <source>
        <dbReference type="ARBA" id="ARBA00011881"/>
    </source>
</evidence>
<feature type="binding site" evidence="13">
    <location>
        <position position="514"/>
    </location>
    <ligand>
        <name>K(+)</name>
        <dbReference type="ChEBI" id="CHEBI:29103"/>
        <note>ligand shared between two tetrameric partners</note>
    </ligand>
</feature>
<comment type="caution">
    <text evidence="23">The sequence shown here is derived from an EMBL/GenBank/DDBJ whole genome shotgun (WGS) entry which is preliminary data.</text>
</comment>
<dbReference type="GO" id="GO:0006177">
    <property type="term" value="P:GMP biosynthetic process"/>
    <property type="evidence" value="ECO:0007669"/>
    <property type="project" value="UniProtKB-UniRule"/>
</dbReference>
<dbReference type="NCBIfam" id="TIGR01302">
    <property type="entry name" value="IMP_dehydrog"/>
    <property type="match status" value="1"/>
</dbReference>
<dbReference type="GO" id="GO:0006183">
    <property type="term" value="P:GTP biosynthetic process"/>
    <property type="evidence" value="ECO:0007669"/>
    <property type="project" value="TreeGrafter"/>
</dbReference>
<evidence type="ECO:0000256" key="15">
    <source>
        <dbReference type="PIRSR" id="PIRSR000130-2"/>
    </source>
</evidence>
<dbReference type="GO" id="GO:0046872">
    <property type="term" value="F:metal ion binding"/>
    <property type="evidence" value="ECO:0007669"/>
    <property type="project" value="UniProtKB-UniRule"/>
</dbReference>
<dbReference type="PANTHER" id="PTHR11911">
    <property type="entry name" value="INOSINE-5-MONOPHOSPHATE DEHYDROGENASE RELATED"/>
    <property type="match status" value="1"/>
</dbReference>
<evidence type="ECO:0000256" key="17">
    <source>
        <dbReference type="PIRSR" id="PIRSR000130-4"/>
    </source>
</evidence>
<keyword evidence="11 18" id="KW-0129">CBS domain</keyword>
<dbReference type="PROSITE" id="PS00487">
    <property type="entry name" value="IMP_DH_GMP_RED"/>
    <property type="match status" value="1"/>
</dbReference>
<keyword evidence="24" id="KW-1185">Reference proteome</keyword>
<dbReference type="AlphaFoldDB" id="A0A428MME6"/>
<dbReference type="InterPro" id="IPR015875">
    <property type="entry name" value="IMP_DH/GMP_Rdtase_CS"/>
</dbReference>
<evidence type="ECO:0000313" key="24">
    <source>
        <dbReference type="Proteomes" id="UP000269669"/>
    </source>
</evidence>
<evidence type="ECO:0000256" key="12">
    <source>
        <dbReference type="ARBA" id="ARBA00048028"/>
    </source>
</evidence>
<keyword evidence="10 13" id="KW-0520">NAD</keyword>
<accession>A0A428MME6</accession>
<evidence type="ECO:0000256" key="9">
    <source>
        <dbReference type="ARBA" id="ARBA00023002"/>
    </source>
</evidence>
<dbReference type="EMBL" id="RSDW01000001">
    <property type="protein sequence ID" value="RSL18121.1"/>
    <property type="molecule type" value="Genomic_DNA"/>
</dbReference>
<comment type="similarity">
    <text evidence="2 13 19">Belongs to the IMPDH/GMPR family.</text>
</comment>
<dbReference type="FunFam" id="3.20.20.70:FF:000003">
    <property type="entry name" value="GMP reductase"/>
    <property type="match status" value="1"/>
</dbReference>
<dbReference type="Proteomes" id="UP000269669">
    <property type="component" value="Unassembled WGS sequence"/>
</dbReference>
<feature type="domain" description="CBS" evidence="22">
    <location>
        <begin position="116"/>
        <end position="173"/>
    </location>
</feature>
<evidence type="ECO:0000313" key="23">
    <source>
        <dbReference type="EMBL" id="RSL18121.1"/>
    </source>
</evidence>
<evidence type="ECO:0000256" key="20">
    <source>
        <dbReference type="RuleBase" id="RU003928"/>
    </source>
</evidence>
<dbReference type="EC" id="1.1.1.205" evidence="13 20"/>
<dbReference type="InterPro" id="IPR005990">
    <property type="entry name" value="IMP_DH"/>
</dbReference>
<evidence type="ECO:0000256" key="1">
    <source>
        <dbReference type="ARBA" id="ARBA00001958"/>
    </source>
</evidence>
<dbReference type="PANTHER" id="PTHR11911:SF111">
    <property type="entry name" value="INOSINE-5'-MONOPHOSPHATE DEHYDROGENASE"/>
    <property type="match status" value="1"/>
</dbReference>
<keyword evidence="9 13" id="KW-0560">Oxidoreductase</keyword>
<feature type="domain" description="CBS" evidence="22">
    <location>
        <begin position="175"/>
        <end position="232"/>
    </location>
</feature>
<feature type="binding site" evidence="13">
    <location>
        <position position="512"/>
    </location>
    <ligand>
        <name>K(+)</name>
        <dbReference type="ChEBI" id="CHEBI:29103"/>
        <note>ligand shared between two tetrameric partners</note>
    </ligand>
</feature>
<feature type="active site" description="Thioimidate intermediate" evidence="13 14">
    <location>
        <position position="326"/>
    </location>
</feature>
<evidence type="ECO:0000256" key="5">
    <source>
        <dbReference type="ARBA" id="ARBA00022737"/>
    </source>
</evidence>
<evidence type="ECO:0000256" key="10">
    <source>
        <dbReference type="ARBA" id="ARBA00023027"/>
    </source>
</evidence>
<dbReference type="GO" id="GO:0000166">
    <property type="term" value="F:nucleotide binding"/>
    <property type="evidence" value="ECO:0007669"/>
    <property type="project" value="UniProtKB-UniRule"/>
</dbReference>
<name>A0A428MME6_9BACT</name>
<keyword evidence="7 13" id="KW-0658">Purine biosynthesis</keyword>
<feature type="region of interest" description="Disordered" evidence="21">
    <location>
        <begin position="428"/>
        <end position="448"/>
    </location>
</feature>
<feature type="binding site" evidence="13 15">
    <location>
        <begin position="406"/>
        <end position="410"/>
    </location>
    <ligand>
        <name>IMP</name>
        <dbReference type="ChEBI" id="CHEBI:58053"/>
    </ligand>
</feature>
<evidence type="ECO:0000256" key="13">
    <source>
        <dbReference type="HAMAP-Rule" id="MF_01964"/>
    </source>
</evidence>
<dbReference type="UniPathway" id="UPA00601">
    <property type="reaction ID" value="UER00295"/>
</dbReference>
<feature type="binding site" evidence="13 15">
    <location>
        <begin position="359"/>
        <end position="361"/>
    </location>
    <ligand>
        <name>IMP</name>
        <dbReference type="ChEBI" id="CHEBI:58053"/>
    </ligand>
</feature>
<comment type="caution">
    <text evidence="13">Lacks conserved residue(s) required for the propagation of feature annotation.</text>
</comment>
<feature type="binding site" evidence="13 15">
    <location>
        <position position="458"/>
    </location>
    <ligand>
        <name>IMP</name>
        <dbReference type="ChEBI" id="CHEBI:58053"/>
    </ligand>
</feature>
<feature type="binding site" evidence="13">
    <location>
        <position position="269"/>
    </location>
    <ligand>
        <name>NAD(+)</name>
        <dbReference type="ChEBI" id="CHEBI:57540"/>
    </ligand>
</feature>
<keyword evidence="8 13" id="KW-0630">Potassium</keyword>
<evidence type="ECO:0000256" key="6">
    <source>
        <dbReference type="ARBA" id="ARBA00022749"/>
    </source>
</evidence>
<comment type="cofactor">
    <cofactor evidence="1 13">
        <name>K(+)</name>
        <dbReference type="ChEBI" id="CHEBI:29103"/>
    </cofactor>
</comment>
<evidence type="ECO:0000256" key="19">
    <source>
        <dbReference type="RuleBase" id="RU003927"/>
    </source>
</evidence>
<feature type="binding site" description="in other chain" evidence="13 17">
    <location>
        <position position="321"/>
    </location>
    <ligand>
        <name>K(+)</name>
        <dbReference type="ChEBI" id="CHEBI:29103"/>
        <note>ligand shared between two tetrameric partners</note>
    </ligand>
</feature>
<evidence type="ECO:0000259" key="22">
    <source>
        <dbReference type="PROSITE" id="PS51371"/>
    </source>
</evidence>
<evidence type="ECO:0000256" key="14">
    <source>
        <dbReference type="PIRSR" id="PIRSR000130-1"/>
    </source>
</evidence>
<dbReference type="HAMAP" id="MF_01964">
    <property type="entry name" value="IMPDH"/>
    <property type="match status" value="1"/>
</dbReference>
<dbReference type="InterPro" id="IPR046342">
    <property type="entry name" value="CBS_dom_sf"/>
</dbReference>
<dbReference type="SUPFAM" id="SSF51412">
    <property type="entry name" value="Inosine monophosphate dehydrogenase (IMPDH)"/>
    <property type="match status" value="1"/>
</dbReference>
<feature type="binding site" evidence="13 15">
    <location>
        <begin position="382"/>
        <end position="383"/>
    </location>
    <ligand>
        <name>IMP</name>
        <dbReference type="ChEBI" id="CHEBI:58053"/>
    </ligand>
</feature>